<dbReference type="Proteomes" id="UP000050525">
    <property type="component" value="Unassembled WGS sequence"/>
</dbReference>
<dbReference type="AlphaFoldDB" id="A0A151M303"/>
<protein>
    <submittedName>
        <fullName evidence="1">Uncharacterized protein</fullName>
    </submittedName>
</protein>
<dbReference type="OrthoDB" id="10418778at2759"/>
<proteinExistence type="predicted"/>
<evidence type="ECO:0000313" key="2">
    <source>
        <dbReference type="Proteomes" id="UP000050525"/>
    </source>
</evidence>
<accession>A0A151M303</accession>
<comment type="caution">
    <text evidence="1">The sequence shown here is derived from an EMBL/GenBank/DDBJ whole genome shotgun (WGS) entry which is preliminary data.</text>
</comment>
<gene>
    <name evidence="1" type="ORF">Y1Q_0018890</name>
</gene>
<dbReference type="EMBL" id="AKHW03006769">
    <property type="protein sequence ID" value="KYO18913.1"/>
    <property type="molecule type" value="Genomic_DNA"/>
</dbReference>
<evidence type="ECO:0000313" key="1">
    <source>
        <dbReference type="EMBL" id="KYO18913.1"/>
    </source>
</evidence>
<keyword evidence="2" id="KW-1185">Reference proteome</keyword>
<reference evidence="1 2" key="1">
    <citation type="journal article" date="2012" name="Genome Biol.">
        <title>Sequencing three crocodilian genomes to illuminate the evolution of archosaurs and amniotes.</title>
        <authorList>
            <person name="St John J.A."/>
            <person name="Braun E.L."/>
            <person name="Isberg S.R."/>
            <person name="Miles L.G."/>
            <person name="Chong A.Y."/>
            <person name="Gongora J."/>
            <person name="Dalzell P."/>
            <person name="Moran C."/>
            <person name="Bed'hom B."/>
            <person name="Abzhanov A."/>
            <person name="Burgess S.C."/>
            <person name="Cooksey A.M."/>
            <person name="Castoe T.A."/>
            <person name="Crawford N.G."/>
            <person name="Densmore L.D."/>
            <person name="Drew J.C."/>
            <person name="Edwards S.V."/>
            <person name="Faircloth B.C."/>
            <person name="Fujita M.K."/>
            <person name="Greenwold M.J."/>
            <person name="Hoffmann F.G."/>
            <person name="Howard J.M."/>
            <person name="Iguchi T."/>
            <person name="Janes D.E."/>
            <person name="Khan S.Y."/>
            <person name="Kohno S."/>
            <person name="de Koning A.J."/>
            <person name="Lance S.L."/>
            <person name="McCarthy F.M."/>
            <person name="McCormack J.E."/>
            <person name="Merchant M.E."/>
            <person name="Peterson D.G."/>
            <person name="Pollock D.D."/>
            <person name="Pourmand N."/>
            <person name="Raney B.J."/>
            <person name="Roessler K.A."/>
            <person name="Sanford J.R."/>
            <person name="Sawyer R.H."/>
            <person name="Schmidt C.J."/>
            <person name="Triplett E.W."/>
            <person name="Tuberville T.D."/>
            <person name="Venegas-Anaya M."/>
            <person name="Howard J.T."/>
            <person name="Jarvis E.D."/>
            <person name="Guillette L.J.Jr."/>
            <person name="Glenn T.C."/>
            <person name="Green R.E."/>
            <person name="Ray D.A."/>
        </authorList>
    </citation>
    <scope>NUCLEOTIDE SEQUENCE [LARGE SCALE GENOMIC DNA]</scope>
    <source>
        <strain evidence="1">KSC_2009_1</strain>
    </source>
</reference>
<organism evidence="1 2">
    <name type="scientific">Alligator mississippiensis</name>
    <name type="common">American alligator</name>
    <dbReference type="NCBI Taxonomy" id="8496"/>
    <lineage>
        <taxon>Eukaryota</taxon>
        <taxon>Metazoa</taxon>
        <taxon>Chordata</taxon>
        <taxon>Craniata</taxon>
        <taxon>Vertebrata</taxon>
        <taxon>Euteleostomi</taxon>
        <taxon>Archelosauria</taxon>
        <taxon>Archosauria</taxon>
        <taxon>Crocodylia</taxon>
        <taxon>Alligatoridae</taxon>
        <taxon>Alligatorinae</taxon>
        <taxon>Alligator</taxon>
    </lineage>
</organism>
<name>A0A151M303_ALLMI</name>
<sequence length="77" mass="8874">MSPASETFVIFSPPTSIVPTNLVTDSDKLPEISRQFPTTQSTQFYNSLIINNRGGRQQSWRIKAEAPQRFFKTKKRR</sequence>